<dbReference type="InterPro" id="IPR024688">
    <property type="entry name" value="Mac_dom"/>
</dbReference>
<keyword evidence="2 5" id="KW-0808">Transferase</keyword>
<dbReference type="EC" id="2.3.1.-" evidence="5"/>
<evidence type="ECO:0000256" key="1">
    <source>
        <dbReference type="ARBA" id="ARBA00007274"/>
    </source>
</evidence>
<dbReference type="RefSeq" id="WP_229431748.1">
    <property type="nucleotide sequence ID" value="NZ_JAJHPV010000012.1"/>
</dbReference>
<dbReference type="InterPro" id="IPR001451">
    <property type="entry name" value="Hexapep"/>
</dbReference>
<dbReference type="CDD" id="cd03357">
    <property type="entry name" value="LbH_MAT_GAT"/>
    <property type="match status" value="1"/>
</dbReference>
<dbReference type="InterPro" id="IPR039369">
    <property type="entry name" value="LacA-like"/>
</dbReference>
<evidence type="ECO:0000313" key="7">
    <source>
        <dbReference type="EMBL" id="MCC6070824.1"/>
    </source>
</evidence>
<accession>A0ABS8IQK9</accession>
<dbReference type="Pfam" id="PF00132">
    <property type="entry name" value="Hexapep"/>
    <property type="match status" value="1"/>
</dbReference>
<evidence type="ECO:0000259" key="6">
    <source>
        <dbReference type="SMART" id="SM01266"/>
    </source>
</evidence>
<dbReference type="SUPFAM" id="SSF51161">
    <property type="entry name" value="Trimeric LpxA-like enzymes"/>
    <property type="match status" value="1"/>
</dbReference>
<comment type="similarity">
    <text evidence="1 5">Belongs to the transferase hexapeptide repeat family.</text>
</comment>
<dbReference type="InterPro" id="IPR011004">
    <property type="entry name" value="Trimer_LpxA-like_sf"/>
</dbReference>
<keyword evidence="8" id="KW-1185">Reference proteome</keyword>
<organism evidence="7 8">
    <name type="scientific">Massilia agrisoli</name>
    <dbReference type="NCBI Taxonomy" id="2892444"/>
    <lineage>
        <taxon>Bacteria</taxon>
        <taxon>Pseudomonadati</taxon>
        <taxon>Pseudomonadota</taxon>
        <taxon>Betaproteobacteria</taxon>
        <taxon>Burkholderiales</taxon>
        <taxon>Oxalobacteraceae</taxon>
        <taxon>Telluria group</taxon>
        <taxon>Massilia</taxon>
    </lineage>
</organism>
<gene>
    <name evidence="7" type="ORF">LMJ30_07645</name>
</gene>
<keyword evidence="3" id="KW-0677">Repeat</keyword>
<dbReference type="PROSITE" id="PS00101">
    <property type="entry name" value="HEXAPEP_TRANSFERASES"/>
    <property type="match status" value="1"/>
</dbReference>
<keyword evidence="4 5" id="KW-0012">Acyltransferase</keyword>
<dbReference type="SMART" id="SM01266">
    <property type="entry name" value="Mac"/>
    <property type="match status" value="1"/>
</dbReference>
<dbReference type="InterPro" id="IPR018357">
    <property type="entry name" value="Hexapep_transf_CS"/>
</dbReference>
<protein>
    <recommendedName>
        <fullName evidence="5">Acetyltransferase</fullName>
        <ecNumber evidence="5">2.3.1.-</ecNumber>
    </recommendedName>
</protein>
<sequence>MRTEKEKMLAEEPYNSLDPQLVEERLRARELCQQLNALSPRAPEAQRQELVSSLFGASTNAYVTPPFACDYGTNIELGNGVYFNFNCVVLDVAKVVIGNNVMFGPAVQIYTATHPMDRVERRSGVESGKAIRIGNDVWIGGAAVICPGVSIGDGAVIGAGSVVVRDIPAGVFAAGNPCKVIRSL</sequence>
<evidence type="ECO:0000256" key="2">
    <source>
        <dbReference type="ARBA" id="ARBA00022679"/>
    </source>
</evidence>
<feature type="domain" description="Maltose/galactoside acetyltransferase" evidence="6">
    <location>
        <begin position="5"/>
        <end position="60"/>
    </location>
</feature>
<evidence type="ECO:0000256" key="4">
    <source>
        <dbReference type="ARBA" id="ARBA00023315"/>
    </source>
</evidence>
<reference evidence="7 8" key="1">
    <citation type="submission" date="2021-11" db="EMBL/GenBank/DDBJ databases">
        <authorList>
            <person name="Huq M.A."/>
        </authorList>
    </citation>
    <scope>NUCLEOTIDE SEQUENCE [LARGE SCALE GENOMIC DNA]</scope>
    <source>
        <strain evidence="7 8">MAHUQ-52</strain>
    </source>
</reference>
<evidence type="ECO:0000313" key="8">
    <source>
        <dbReference type="Proteomes" id="UP001198701"/>
    </source>
</evidence>
<dbReference type="Proteomes" id="UP001198701">
    <property type="component" value="Unassembled WGS sequence"/>
</dbReference>
<evidence type="ECO:0000256" key="5">
    <source>
        <dbReference type="RuleBase" id="RU367021"/>
    </source>
</evidence>
<dbReference type="PANTHER" id="PTHR43017">
    <property type="entry name" value="GALACTOSIDE O-ACETYLTRANSFERASE"/>
    <property type="match status" value="1"/>
</dbReference>
<comment type="caution">
    <text evidence="7">The sequence shown here is derived from an EMBL/GenBank/DDBJ whole genome shotgun (WGS) entry which is preliminary data.</text>
</comment>
<dbReference type="PANTHER" id="PTHR43017:SF1">
    <property type="entry name" value="ACETYLTRANSFERASE YJL218W-RELATED"/>
    <property type="match status" value="1"/>
</dbReference>
<name>A0ABS8IQK9_9BURK</name>
<evidence type="ECO:0000256" key="3">
    <source>
        <dbReference type="ARBA" id="ARBA00022737"/>
    </source>
</evidence>
<dbReference type="Gene3D" id="2.160.10.10">
    <property type="entry name" value="Hexapeptide repeat proteins"/>
    <property type="match status" value="1"/>
</dbReference>
<dbReference type="EMBL" id="JAJHPV010000012">
    <property type="protein sequence ID" value="MCC6070824.1"/>
    <property type="molecule type" value="Genomic_DNA"/>
</dbReference>
<dbReference type="Pfam" id="PF12464">
    <property type="entry name" value="Mac"/>
    <property type="match status" value="1"/>
</dbReference>
<proteinExistence type="inferred from homology"/>